<dbReference type="InterPro" id="IPR036390">
    <property type="entry name" value="WH_DNA-bd_sf"/>
</dbReference>
<gene>
    <name evidence="2" type="ORF">EV146_11347</name>
</gene>
<keyword evidence="3" id="KW-1185">Reference proteome</keyword>
<reference evidence="2 3" key="1">
    <citation type="journal article" date="2015" name="Stand. Genomic Sci.">
        <title>Genomic Encyclopedia of Bacterial and Archaeal Type Strains, Phase III: the genomes of soil and plant-associated and newly described type strains.</title>
        <authorList>
            <person name="Whitman W.B."/>
            <person name="Woyke T."/>
            <person name="Klenk H.P."/>
            <person name="Zhou Y."/>
            <person name="Lilburn T.G."/>
            <person name="Beck B.J."/>
            <person name="De Vos P."/>
            <person name="Vandamme P."/>
            <person name="Eisen J.A."/>
            <person name="Garrity G."/>
            <person name="Hugenholtz P."/>
            <person name="Kyrpides N.C."/>
        </authorList>
    </citation>
    <scope>NUCLEOTIDE SEQUENCE [LARGE SCALE GENOMIC DNA]</scope>
    <source>
        <strain evidence="2 3">CV53</strain>
    </source>
</reference>
<dbReference type="Gene3D" id="1.10.10.10">
    <property type="entry name" value="Winged helix-like DNA-binding domain superfamily/Winged helix DNA-binding domain"/>
    <property type="match status" value="1"/>
</dbReference>
<organism evidence="2 3">
    <name type="scientific">Mesobacillus foraminis</name>
    <dbReference type="NCBI Taxonomy" id="279826"/>
    <lineage>
        <taxon>Bacteria</taxon>
        <taxon>Bacillati</taxon>
        <taxon>Bacillota</taxon>
        <taxon>Bacilli</taxon>
        <taxon>Bacillales</taxon>
        <taxon>Bacillaceae</taxon>
        <taxon>Mesobacillus</taxon>
    </lineage>
</organism>
<dbReference type="InterPro" id="IPR036388">
    <property type="entry name" value="WH-like_DNA-bd_sf"/>
</dbReference>
<accession>A0A4R2B4E3</accession>
<evidence type="ECO:0000313" key="3">
    <source>
        <dbReference type="Proteomes" id="UP000295689"/>
    </source>
</evidence>
<sequence>MEIRLLRYFIAVANQQSISAAAKYLHISQPTLSTIK</sequence>
<comment type="caution">
    <text evidence="2">The sequence shown here is derived from an EMBL/GenBank/DDBJ whole genome shotgun (WGS) entry which is preliminary data.</text>
</comment>
<dbReference type="Proteomes" id="UP000295689">
    <property type="component" value="Unassembled WGS sequence"/>
</dbReference>
<dbReference type="Pfam" id="PF00126">
    <property type="entry name" value="HTH_1"/>
    <property type="match status" value="1"/>
</dbReference>
<dbReference type="AlphaFoldDB" id="A0A4R2B4E3"/>
<protein>
    <submittedName>
        <fullName evidence="2">Regulatory helix-turn-helix LysR family protein</fullName>
    </submittedName>
</protein>
<feature type="domain" description="HTH lysR-type" evidence="1">
    <location>
        <begin position="1"/>
        <end position="36"/>
    </location>
</feature>
<evidence type="ECO:0000259" key="1">
    <source>
        <dbReference type="PROSITE" id="PS50931"/>
    </source>
</evidence>
<dbReference type="EMBL" id="SLVV01000013">
    <property type="protein sequence ID" value="TCN21123.1"/>
    <property type="molecule type" value="Genomic_DNA"/>
</dbReference>
<dbReference type="PROSITE" id="PS50931">
    <property type="entry name" value="HTH_LYSR"/>
    <property type="match status" value="1"/>
</dbReference>
<dbReference type="SUPFAM" id="SSF46785">
    <property type="entry name" value="Winged helix' DNA-binding domain"/>
    <property type="match status" value="1"/>
</dbReference>
<name>A0A4R2B4E3_9BACI</name>
<evidence type="ECO:0000313" key="2">
    <source>
        <dbReference type="EMBL" id="TCN21123.1"/>
    </source>
</evidence>
<dbReference type="InterPro" id="IPR000847">
    <property type="entry name" value="LysR_HTH_N"/>
</dbReference>
<proteinExistence type="predicted"/>
<dbReference type="GO" id="GO:0003700">
    <property type="term" value="F:DNA-binding transcription factor activity"/>
    <property type="evidence" value="ECO:0007669"/>
    <property type="project" value="InterPro"/>
</dbReference>